<comment type="caution">
    <text evidence="2">The sequence shown here is derived from an EMBL/GenBank/DDBJ whole genome shotgun (WGS) entry which is preliminary data.</text>
</comment>
<keyword evidence="1" id="KW-0545">Nucleotide biosynthesis</keyword>
<sequence>MSESLQGLIGKRVRVLDRGWIELIDAMPHPSSGISADNVVVSSARVSFLGESKGAEADRKLIHYLMRHEHHTPFEHIVMTFRLKAPLVTWWQWVRHRTASYNLMSGRYVELPEDEYYMPTEWRLQARRNKQGSEGALDTETAKRLTDQLLAHIEQGHQLYKQALALGVAREQARLFLAGFAVYYTGYVTQNLRNLLHFLRLRTAPDAQHEIRVYAQVIYSEFVKPFAPIICEAWEALHTEPSS</sequence>
<feature type="binding site" evidence="1">
    <location>
        <position position="202"/>
    </location>
    <ligand>
        <name>dUMP</name>
        <dbReference type="ChEBI" id="CHEBI:246422"/>
        <note>ligand shared between dimeric partners</note>
    </ligand>
</feature>
<dbReference type="GO" id="GO:0050660">
    <property type="term" value="F:flavin adenine dinucleotide binding"/>
    <property type="evidence" value="ECO:0007669"/>
    <property type="project" value="UniProtKB-UniRule"/>
</dbReference>
<evidence type="ECO:0000313" key="3">
    <source>
        <dbReference type="Proteomes" id="UP000228921"/>
    </source>
</evidence>
<comment type="subunit">
    <text evidence="1">Homotetramer.</text>
</comment>
<reference evidence="2 3" key="1">
    <citation type="submission" date="2017-11" db="EMBL/GenBank/DDBJ databases">
        <title>Evolution of Phototrophy in the Chloroflexi Phylum Driven by Horizontal Gene Transfer.</title>
        <authorList>
            <person name="Ward L.M."/>
            <person name="Hemp J."/>
            <person name="Shih P.M."/>
            <person name="Mcglynn S.E."/>
            <person name="Fischer W."/>
        </authorList>
    </citation>
    <scope>NUCLEOTIDE SEQUENCE [LARGE SCALE GENOMIC DNA]</scope>
    <source>
        <strain evidence="2">CP2_2F</strain>
    </source>
</reference>
<dbReference type="HAMAP" id="MF_01408">
    <property type="entry name" value="ThyX"/>
    <property type="match status" value="1"/>
</dbReference>
<dbReference type="Proteomes" id="UP000228921">
    <property type="component" value="Unassembled WGS sequence"/>
</dbReference>
<dbReference type="PROSITE" id="PS51331">
    <property type="entry name" value="THYX"/>
    <property type="match status" value="1"/>
</dbReference>
<comment type="pathway">
    <text evidence="1">Pyrimidine metabolism; dTTP biosynthesis.</text>
</comment>
<comment type="catalytic activity">
    <reaction evidence="1">
        <text>dUMP + (6R)-5,10-methylene-5,6,7,8-tetrahydrofolate + NADPH + H(+) = dTMP + (6S)-5,6,7,8-tetrahydrofolate + NADP(+)</text>
        <dbReference type="Rhea" id="RHEA:29043"/>
        <dbReference type="ChEBI" id="CHEBI:15378"/>
        <dbReference type="ChEBI" id="CHEBI:15636"/>
        <dbReference type="ChEBI" id="CHEBI:57453"/>
        <dbReference type="ChEBI" id="CHEBI:57783"/>
        <dbReference type="ChEBI" id="CHEBI:58349"/>
        <dbReference type="ChEBI" id="CHEBI:63528"/>
        <dbReference type="ChEBI" id="CHEBI:246422"/>
        <dbReference type="EC" id="2.1.1.148"/>
    </reaction>
</comment>
<dbReference type="GO" id="GO:0006231">
    <property type="term" value="P:dTMP biosynthetic process"/>
    <property type="evidence" value="ECO:0007669"/>
    <property type="project" value="UniProtKB-UniRule"/>
</dbReference>
<keyword evidence="1" id="KW-0521">NADP</keyword>
<comment type="similarity">
    <text evidence="1">Belongs to the thymidylate synthase ThyX family.</text>
</comment>
<dbReference type="CDD" id="cd20175">
    <property type="entry name" value="ThyX"/>
    <property type="match status" value="1"/>
</dbReference>
<proteinExistence type="inferred from homology"/>
<evidence type="ECO:0000256" key="1">
    <source>
        <dbReference type="HAMAP-Rule" id="MF_01408"/>
    </source>
</evidence>
<feature type="binding site" evidence="1">
    <location>
        <begin position="92"/>
        <end position="95"/>
    </location>
    <ligand>
        <name>dUMP</name>
        <dbReference type="ChEBI" id="CHEBI:246422"/>
        <note>ligand shared between dimeric partners</note>
    </ligand>
</feature>
<comment type="cofactor">
    <cofactor evidence="1">
        <name>FAD</name>
        <dbReference type="ChEBI" id="CHEBI:57692"/>
    </cofactor>
    <text evidence="1">Binds 4 FAD per tetramer. Each FAD binding site is formed by three monomers.</text>
</comment>
<dbReference type="EMBL" id="PGTK01000003">
    <property type="protein sequence ID" value="PJF31383.1"/>
    <property type="molecule type" value="Genomic_DNA"/>
</dbReference>
<dbReference type="InterPro" id="IPR036098">
    <property type="entry name" value="Thymidylate_synthase_ThyX_sf"/>
</dbReference>
<dbReference type="GO" id="GO:0070402">
    <property type="term" value="F:NADPH binding"/>
    <property type="evidence" value="ECO:0007669"/>
    <property type="project" value="TreeGrafter"/>
</dbReference>
<keyword evidence="1" id="KW-0489">Methyltransferase</keyword>
<feature type="binding site" description="in other chain" evidence="1">
    <location>
        <begin position="105"/>
        <end position="107"/>
    </location>
    <ligand>
        <name>dUMP</name>
        <dbReference type="ChEBI" id="CHEBI:246422"/>
        <note>ligand shared between dimeric partners</note>
    </ligand>
</feature>
<dbReference type="GO" id="GO:0004799">
    <property type="term" value="F:thymidylate synthase activity"/>
    <property type="evidence" value="ECO:0007669"/>
    <property type="project" value="TreeGrafter"/>
</dbReference>
<dbReference type="EC" id="2.1.1.148" evidence="1"/>
<dbReference type="Pfam" id="PF02511">
    <property type="entry name" value="Thy1"/>
    <property type="match status" value="1"/>
</dbReference>
<accession>A0A2M8P1G3</accession>
<dbReference type="GO" id="GO:0032259">
    <property type="term" value="P:methylation"/>
    <property type="evidence" value="ECO:0007669"/>
    <property type="project" value="UniProtKB-KW"/>
</dbReference>
<dbReference type="GO" id="GO:0050797">
    <property type="term" value="F:thymidylate synthase (FAD) activity"/>
    <property type="evidence" value="ECO:0007669"/>
    <property type="project" value="UniProtKB-UniRule"/>
</dbReference>
<dbReference type="GO" id="GO:0006235">
    <property type="term" value="P:dTTP biosynthetic process"/>
    <property type="evidence" value="ECO:0007669"/>
    <property type="project" value="UniProtKB-UniRule"/>
</dbReference>
<dbReference type="AlphaFoldDB" id="A0A2M8P1G3"/>
<dbReference type="NCBIfam" id="TIGR02170">
    <property type="entry name" value="thyX"/>
    <property type="match status" value="1"/>
</dbReference>
<comment type="caution">
    <text evidence="1">Lacks conserved residue(s) required for the propagation of feature annotation.</text>
</comment>
<protein>
    <recommendedName>
        <fullName evidence="1">Flavin-dependent thymidylate synthase</fullName>
        <shortName evidence="1">FDTS</shortName>
        <ecNumber evidence="1">2.1.1.148</ecNumber>
    </recommendedName>
    <alternativeName>
        <fullName evidence="1">FAD-dependent thymidylate synthase</fullName>
    </alternativeName>
    <alternativeName>
        <fullName evidence="1">Thymidylate synthase ThyX</fullName>
        <shortName evidence="1">TS</shortName>
        <shortName evidence="1">TSase</shortName>
    </alternativeName>
</protein>
<feature type="binding site" evidence="1">
    <location>
        <begin position="95"/>
        <end position="97"/>
    </location>
    <ligand>
        <name>FAD</name>
        <dbReference type="ChEBI" id="CHEBI:57692"/>
        <note>ligand shared between neighboring subunits</note>
    </ligand>
</feature>
<dbReference type="InterPro" id="IPR003669">
    <property type="entry name" value="Thymidylate_synthase_ThyX"/>
</dbReference>
<feature type="binding site" description="in other chain" evidence="1">
    <location>
        <position position="174"/>
    </location>
    <ligand>
        <name>dUMP</name>
        <dbReference type="ChEBI" id="CHEBI:246422"/>
        <note>ligand shared between dimeric partners</note>
    </ligand>
</feature>
<comment type="function">
    <text evidence="1">Catalyzes the reductive methylation of 2'-deoxyuridine-5'-monophosphate (dUMP) to 2'-deoxythymidine-5'-monophosphate (dTMP) while utilizing 5,10-methylenetetrahydrofolate (mTHF) as the methyl donor, and NADPH and FADH(2) as the reductant.</text>
</comment>
<keyword evidence="1" id="KW-0274">FAD</keyword>
<feature type="binding site" evidence="1">
    <location>
        <position position="72"/>
    </location>
    <ligand>
        <name>FAD</name>
        <dbReference type="ChEBI" id="CHEBI:57692"/>
        <note>ligand shared between neighboring subunits</note>
    </ligand>
</feature>
<dbReference type="PANTHER" id="PTHR34934:SF1">
    <property type="entry name" value="FLAVIN-DEPENDENT THYMIDYLATE SYNTHASE"/>
    <property type="match status" value="1"/>
</dbReference>
<gene>
    <name evidence="1 2" type="primary">thyX</name>
    <name evidence="2" type="ORF">CUN51_03365</name>
</gene>
<organism evidence="2 3">
    <name type="scientific">Candidatus Thermofonsia Clade 1 bacterium</name>
    <dbReference type="NCBI Taxonomy" id="2364210"/>
    <lineage>
        <taxon>Bacteria</taxon>
        <taxon>Bacillati</taxon>
        <taxon>Chloroflexota</taxon>
        <taxon>Candidatus Thermofontia</taxon>
        <taxon>Candidatus Thermofonsia Clade 1</taxon>
    </lineage>
</organism>
<dbReference type="PANTHER" id="PTHR34934">
    <property type="entry name" value="FLAVIN-DEPENDENT THYMIDYLATE SYNTHASE"/>
    <property type="match status" value="1"/>
</dbReference>
<dbReference type="UniPathway" id="UPA00575"/>
<dbReference type="Gene3D" id="3.30.1360.170">
    <property type="match status" value="1"/>
</dbReference>
<feature type="active site" description="Involved in ionization of N3 of dUMP, leading to its activation" evidence="1">
    <location>
        <position position="202"/>
    </location>
</feature>
<dbReference type="SUPFAM" id="SSF69796">
    <property type="entry name" value="Thymidylate synthase-complementing protein Thy1"/>
    <property type="match status" value="1"/>
</dbReference>
<keyword evidence="1" id="KW-0808">Transferase</keyword>
<keyword evidence="1" id="KW-0285">Flavoprotein</keyword>
<feature type="binding site" evidence="1">
    <location>
        <position position="197"/>
    </location>
    <ligand>
        <name>FAD</name>
        <dbReference type="ChEBI" id="CHEBI:57692"/>
        <note>ligand shared between neighboring subunits</note>
    </ligand>
</feature>
<name>A0A2M8P1G3_9CHLR</name>
<evidence type="ECO:0000313" key="2">
    <source>
        <dbReference type="EMBL" id="PJF31383.1"/>
    </source>
</evidence>
<feature type="binding site" evidence="1">
    <location>
        <begin position="191"/>
        <end position="193"/>
    </location>
    <ligand>
        <name>FAD</name>
        <dbReference type="ChEBI" id="CHEBI:57692"/>
        <note>ligand shared between neighboring subunits</note>
    </ligand>
</feature>